<name>A0A0A9DPW2_ARUDO</name>
<reference evidence="2" key="1">
    <citation type="submission" date="2014-09" db="EMBL/GenBank/DDBJ databases">
        <authorList>
            <person name="Magalhaes I.L.F."/>
            <person name="Oliveira U."/>
            <person name="Santos F.R."/>
            <person name="Vidigal T.H.D.A."/>
            <person name="Brescovit A.D."/>
            <person name="Santos A.J."/>
        </authorList>
    </citation>
    <scope>NUCLEOTIDE SEQUENCE</scope>
    <source>
        <tissue evidence="2">Shoot tissue taken approximately 20 cm above the soil surface</tissue>
    </source>
</reference>
<evidence type="ECO:0000313" key="2">
    <source>
        <dbReference type="EMBL" id="JAD87680.1"/>
    </source>
</evidence>
<dbReference type="AlphaFoldDB" id="A0A0A9DPW2"/>
<reference evidence="2" key="2">
    <citation type="journal article" date="2015" name="Data Brief">
        <title>Shoot transcriptome of the giant reed, Arundo donax.</title>
        <authorList>
            <person name="Barrero R.A."/>
            <person name="Guerrero F.D."/>
            <person name="Moolhuijzen P."/>
            <person name="Goolsby J.A."/>
            <person name="Tidwell J."/>
            <person name="Bellgard S.E."/>
            <person name="Bellgard M.I."/>
        </authorList>
    </citation>
    <scope>NUCLEOTIDE SEQUENCE</scope>
    <source>
        <tissue evidence="2">Shoot tissue taken approximately 20 cm above the soil surface</tissue>
    </source>
</reference>
<dbReference type="EMBL" id="GBRH01210215">
    <property type="protein sequence ID" value="JAD87680.1"/>
    <property type="molecule type" value="Transcribed_RNA"/>
</dbReference>
<sequence length="58" mass="6472">MSSITNWRSGLMDPMNSPKKPRICFRPTNGRGKTRSSYTYPSAMSGSTAARSRRFTPS</sequence>
<protein>
    <submittedName>
        <fullName evidence="2">Uncharacterized protein</fullName>
    </submittedName>
</protein>
<proteinExistence type="predicted"/>
<organism evidence="2">
    <name type="scientific">Arundo donax</name>
    <name type="common">Giant reed</name>
    <name type="synonym">Donax arundinaceus</name>
    <dbReference type="NCBI Taxonomy" id="35708"/>
    <lineage>
        <taxon>Eukaryota</taxon>
        <taxon>Viridiplantae</taxon>
        <taxon>Streptophyta</taxon>
        <taxon>Embryophyta</taxon>
        <taxon>Tracheophyta</taxon>
        <taxon>Spermatophyta</taxon>
        <taxon>Magnoliopsida</taxon>
        <taxon>Liliopsida</taxon>
        <taxon>Poales</taxon>
        <taxon>Poaceae</taxon>
        <taxon>PACMAD clade</taxon>
        <taxon>Arundinoideae</taxon>
        <taxon>Arundineae</taxon>
        <taxon>Arundo</taxon>
    </lineage>
</organism>
<feature type="compositionally biased region" description="Polar residues" evidence="1">
    <location>
        <begin position="35"/>
        <end position="50"/>
    </location>
</feature>
<accession>A0A0A9DPW2</accession>
<feature type="region of interest" description="Disordered" evidence="1">
    <location>
        <begin position="1"/>
        <end position="58"/>
    </location>
</feature>
<evidence type="ECO:0000256" key="1">
    <source>
        <dbReference type="SAM" id="MobiDB-lite"/>
    </source>
</evidence>